<dbReference type="GO" id="GO:0032963">
    <property type="term" value="P:collagen metabolic process"/>
    <property type="evidence" value="ECO:0007669"/>
    <property type="project" value="Ensembl"/>
</dbReference>
<dbReference type="GO" id="GO:0005783">
    <property type="term" value="C:endoplasmic reticulum"/>
    <property type="evidence" value="ECO:0007669"/>
    <property type="project" value="Ensembl"/>
</dbReference>
<dbReference type="GO" id="GO:0008285">
    <property type="term" value="P:negative regulation of cell population proliferation"/>
    <property type="evidence" value="ECO:0007669"/>
    <property type="project" value="Ensembl"/>
</dbReference>
<accession>A0A672UKS2</accession>
<keyword evidence="13" id="KW-0408">Iron</keyword>
<name>A0A672UKS2_STRHB</name>
<evidence type="ECO:0000256" key="4">
    <source>
        <dbReference type="ARBA" id="ARBA00012262"/>
    </source>
</evidence>
<keyword evidence="14" id="KW-0175">Coiled coil</keyword>
<dbReference type="GO" id="GO:0005506">
    <property type="term" value="F:iron ion binding"/>
    <property type="evidence" value="ECO:0007669"/>
    <property type="project" value="InterPro"/>
</dbReference>
<sequence>MASGSRPWGALLLLPLLLPAECRAGGGCMGEGGPLEPFDALYATGVEAYYSGDFSGAARCLERALRSRRLLRDVRLRCRRLCRGQVRLVAPGPGAGGDLSFFGSVLRRAGCVRRCEEPRLGAASRHRAAEEVRADFQRRVPYSYLQRAYIQLNKLEEAANAAHTFFMANPEHMEIQQDIENYKTTAGKVSLIDWEAKQHMEDYSAGVKHYDKEEYELAIDFLERALKGYYSEDEDCQLMCEGPQRFEEHEYLEYKAGLYEAIADHYMQVLACKHDCVRELATRSGRISPIENFLPLHYDYLQFAYYRVGDYVKALECAKSYILFHPDDEDVLENASYYEGLLEGTMDPDTVKPRKEAKTLLRRHKLESHLLQVAAAGLGYTYTEPVMPGSAMARTFRDSPLQDQLPLPSPIKRSRFVSLFPSGGPLLYSDVKFVYNSQQLNGTQRVLLDNVISEEQCRELHRVASGIMLAGDGYRGKTSPHTPNERFEGATVLKALKYGYEGRVPLKSARLFYDISEKARRIVESYFMLNSTLYFSYTHLVCRTALSGQQERRNDLSHPIHADNCLLDPEANECWKEPPAYTFRDYSALLYMNADFEGGEFIFTEMDAKTVTASIKPKCGRMISFSSGGENPHGVKAVTKGQRCAVALWFTLDPLYRELERIQADEVIAMLDQEHLGPSEMNINPKDEL</sequence>
<comment type="cofactor">
    <cofactor evidence="1">
        <name>L-ascorbate</name>
        <dbReference type="ChEBI" id="CHEBI:38290"/>
    </cofactor>
</comment>
<dbReference type="InterPro" id="IPR011990">
    <property type="entry name" value="TPR-like_helical_dom_sf"/>
</dbReference>
<evidence type="ECO:0000259" key="17">
    <source>
        <dbReference type="PROSITE" id="PS51471"/>
    </source>
</evidence>
<keyword evidence="19" id="KW-1185">Reference proteome</keyword>
<evidence type="ECO:0000256" key="10">
    <source>
        <dbReference type="ARBA" id="ARBA00022896"/>
    </source>
</evidence>
<evidence type="ECO:0000256" key="11">
    <source>
        <dbReference type="ARBA" id="ARBA00022964"/>
    </source>
</evidence>
<dbReference type="SUPFAM" id="SSF48452">
    <property type="entry name" value="TPR-like"/>
    <property type="match status" value="1"/>
</dbReference>
<dbReference type="Ensembl" id="ENSSHBT00005018097.1">
    <property type="protein sequence ID" value="ENSSHBP00005015094.1"/>
    <property type="gene ID" value="ENSSHBG00005012583.1"/>
</dbReference>
<evidence type="ECO:0000256" key="12">
    <source>
        <dbReference type="ARBA" id="ARBA00023002"/>
    </source>
</evidence>
<reference evidence="18" key="2">
    <citation type="submission" date="2025-08" db="UniProtKB">
        <authorList>
            <consortium name="Ensembl"/>
        </authorList>
    </citation>
    <scope>IDENTIFICATION</scope>
</reference>
<dbReference type="PANTHER" id="PTHR14049">
    <property type="entry name" value="LEPRECAN 1"/>
    <property type="match status" value="1"/>
</dbReference>
<keyword evidence="9" id="KW-0256">Endoplasmic reticulum</keyword>
<dbReference type="InterPro" id="IPR005123">
    <property type="entry name" value="Oxoglu/Fe-dep_dioxygenase_dom"/>
</dbReference>
<reference evidence="18" key="3">
    <citation type="submission" date="2025-09" db="UniProtKB">
        <authorList>
            <consortium name="Ensembl"/>
        </authorList>
    </citation>
    <scope>IDENTIFICATION</scope>
</reference>
<dbReference type="AlphaFoldDB" id="A0A672UKS2"/>
<feature type="domain" description="Fe2OG dioxygenase" evidence="17">
    <location>
        <begin position="538"/>
        <end position="652"/>
    </location>
</feature>
<dbReference type="Gene3D" id="2.60.120.620">
    <property type="entry name" value="q2cbj1_9rhob like domain"/>
    <property type="match status" value="1"/>
</dbReference>
<dbReference type="GeneTree" id="ENSGT00940000159593"/>
<evidence type="ECO:0000256" key="14">
    <source>
        <dbReference type="ARBA" id="ARBA00023054"/>
    </source>
</evidence>
<dbReference type="GO" id="GO:0031418">
    <property type="term" value="F:L-ascorbic acid binding"/>
    <property type="evidence" value="ECO:0007669"/>
    <property type="project" value="UniProtKB-KW"/>
</dbReference>
<dbReference type="GO" id="GO:0005604">
    <property type="term" value="C:basement membrane"/>
    <property type="evidence" value="ECO:0007669"/>
    <property type="project" value="Ensembl"/>
</dbReference>
<dbReference type="GO" id="GO:0005794">
    <property type="term" value="C:Golgi apparatus"/>
    <property type="evidence" value="ECO:0007669"/>
    <property type="project" value="Ensembl"/>
</dbReference>
<evidence type="ECO:0000256" key="7">
    <source>
        <dbReference type="ARBA" id="ARBA00022737"/>
    </source>
</evidence>
<evidence type="ECO:0000256" key="1">
    <source>
        <dbReference type="ARBA" id="ARBA00001961"/>
    </source>
</evidence>
<evidence type="ECO:0000313" key="19">
    <source>
        <dbReference type="Proteomes" id="UP000472266"/>
    </source>
</evidence>
<keyword evidence="5" id="KW-0479">Metal-binding</keyword>
<evidence type="ECO:0000256" key="3">
    <source>
        <dbReference type="ARBA" id="ARBA00006487"/>
    </source>
</evidence>
<evidence type="ECO:0000313" key="18">
    <source>
        <dbReference type="Ensembl" id="ENSSHBP00005015094.1"/>
    </source>
</evidence>
<dbReference type="Proteomes" id="UP000472266">
    <property type="component" value="Chromosome 9"/>
</dbReference>
<dbReference type="InterPro" id="IPR044862">
    <property type="entry name" value="Pro_4_hyd_alph_FE2OG_OXY"/>
</dbReference>
<evidence type="ECO:0000256" key="8">
    <source>
        <dbReference type="ARBA" id="ARBA00022803"/>
    </source>
</evidence>
<dbReference type="Pfam" id="PF23557">
    <property type="entry name" value="TPR_leprecan"/>
    <property type="match status" value="1"/>
</dbReference>
<protein>
    <recommendedName>
        <fullName evidence="4">procollagen-proline 3-dioxygenase</fullName>
        <ecNumber evidence="4">1.14.11.7</ecNumber>
    </recommendedName>
</protein>
<dbReference type="InParanoid" id="A0A672UKS2"/>
<comment type="similarity">
    <text evidence="3">Belongs to the leprecan family.</text>
</comment>
<dbReference type="GO" id="GO:0019797">
    <property type="term" value="F:procollagen-proline 3-dioxygenase activity"/>
    <property type="evidence" value="ECO:0007669"/>
    <property type="project" value="UniProtKB-EC"/>
</dbReference>
<keyword evidence="15" id="KW-0325">Glycoprotein</keyword>
<dbReference type="OMA" id="PDDADMW"/>
<dbReference type="PROSITE" id="PS51471">
    <property type="entry name" value="FE2OG_OXY"/>
    <property type="match status" value="1"/>
</dbReference>
<feature type="signal peptide" evidence="16">
    <location>
        <begin position="1"/>
        <end position="24"/>
    </location>
</feature>
<dbReference type="SMART" id="SM00702">
    <property type="entry name" value="P4Hc"/>
    <property type="match status" value="1"/>
</dbReference>
<dbReference type="GO" id="GO:0005654">
    <property type="term" value="C:nucleoplasm"/>
    <property type="evidence" value="ECO:0007669"/>
    <property type="project" value="Ensembl"/>
</dbReference>
<gene>
    <name evidence="18" type="primary">P3H2</name>
</gene>
<dbReference type="GO" id="GO:0005829">
    <property type="term" value="C:cytosol"/>
    <property type="evidence" value="ECO:0007669"/>
    <property type="project" value="Ensembl"/>
</dbReference>
<dbReference type="Pfam" id="PF13640">
    <property type="entry name" value="2OG-FeII_Oxy_3"/>
    <property type="match status" value="1"/>
</dbReference>
<dbReference type="FunCoup" id="A0A672UKS2">
    <property type="interactions" value="7"/>
</dbReference>
<evidence type="ECO:0000256" key="13">
    <source>
        <dbReference type="ARBA" id="ARBA00023004"/>
    </source>
</evidence>
<evidence type="ECO:0000256" key="15">
    <source>
        <dbReference type="ARBA" id="ARBA00023180"/>
    </source>
</evidence>
<dbReference type="FunFam" id="2.60.120.620:FF:000003">
    <property type="entry name" value="Prolyl 3-hydroxylase 2"/>
    <property type="match status" value="1"/>
</dbReference>
<dbReference type="PANTHER" id="PTHR14049:SF1">
    <property type="entry name" value="PROLYL 3-HYDROXYLASE 2"/>
    <property type="match status" value="1"/>
</dbReference>
<organism evidence="18 19">
    <name type="scientific">Strigops habroptila</name>
    <name type="common">Kakapo</name>
    <dbReference type="NCBI Taxonomy" id="2489341"/>
    <lineage>
        <taxon>Eukaryota</taxon>
        <taxon>Metazoa</taxon>
        <taxon>Chordata</taxon>
        <taxon>Craniata</taxon>
        <taxon>Vertebrata</taxon>
        <taxon>Euteleostomi</taxon>
        <taxon>Archelosauria</taxon>
        <taxon>Archosauria</taxon>
        <taxon>Dinosauria</taxon>
        <taxon>Saurischia</taxon>
        <taxon>Theropoda</taxon>
        <taxon>Coelurosauria</taxon>
        <taxon>Aves</taxon>
        <taxon>Neognathae</taxon>
        <taxon>Neoaves</taxon>
        <taxon>Telluraves</taxon>
        <taxon>Australaves</taxon>
        <taxon>Psittaciformes</taxon>
        <taxon>Psittacidae</taxon>
        <taxon>Strigops</taxon>
    </lineage>
</organism>
<proteinExistence type="inferred from homology"/>
<evidence type="ECO:0000256" key="6">
    <source>
        <dbReference type="ARBA" id="ARBA00022729"/>
    </source>
</evidence>
<evidence type="ECO:0000256" key="16">
    <source>
        <dbReference type="SAM" id="SignalP"/>
    </source>
</evidence>
<keyword evidence="10" id="KW-0847">Vitamin C</keyword>
<dbReference type="InterPro" id="IPR039575">
    <property type="entry name" value="P3H"/>
</dbReference>
<dbReference type="EC" id="1.14.11.7" evidence="4"/>
<evidence type="ECO:0000256" key="9">
    <source>
        <dbReference type="ARBA" id="ARBA00022824"/>
    </source>
</evidence>
<evidence type="ECO:0000256" key="5">
    <source>
        <dbReference type="ARBA" id="ARBA00022723"/>
    </source>
</evidence>
<comment type="cofactor">
    <cofactor evidence="2">
        <name>Fe cation</name>
        <dbReference type="ChEBI" id="CHEBI:24875"/>
    </cofactor>
</comment>
<dbReference type="Gene3D" id="1.25.40.10">
    <property type="entry name" value="Tetratricopeptide repeat domain"/>
    <property type="match status" value="2"/>
</dbReference>
<keyword evidence="6 16" id="KW-0732">Signal</keyword>
<dbReference type="InterPro" id="IPR056585">
    <property type="entry name" value="Leprecan_dom"/>
</dbReference>
<keyword evidence="11" id="KW-0223">Dioxygenase</keyword>
<evidence type="ECO:0000256" key="2">
    <source>
        <dbReference type="ARBA" id="ARBA00001962"/>
    </source>
</evidence>
<dbReference type="InterPro" id="IPR006620">
    <property type="entry name" value="Pro_4_hyd_alph"/>
</dbReference>
<keyword evidence="12" id="KW-0560">Oxidoreductase</keyword>
<reference evidence="18 19" key="1">
    <citation type="submission" date="2019-11" db="EMBL/GenBank/DDBJ databases">
        <title>Strigops habroptila (kakapo) genome, bStrHab1, primary haplotype, v2.</title>
        <authorList>
            <person name="Jarvis E.D."/>
            <person name="Howard J."/>
            <person name="Rhie A."/>
            <person name="Phillippy A."/>
            <person name="Korlach J."/>
            <person name="Digby A."/>
            <person name="Iorns D."/>
            <person name="Eason D."/>
            <person name="Robertson B."/>
            <person name="Raemaekers T."/>
            <person name="Howe K."/>
            <person name="Lewin H."/>
            <person name="Damas J."/>
            <person name="Hastie A."/>
            <person name="Tracey A."/>
            <person name="Chow W."/>
            <person name="Fedrigo O."/>
        </authorList>
    </citation>
    <scope>NUCLEOTIDE SEQUENCE [LARGE SCALE GENOMIC DNA]</scope>
</reference>
<feature type="chain" id="PRO_5025497293" description="procollagen-proline 3-dioxygenase" evidence="16">
    <location>
        <begin position="25"/>
        <end position="689"/>
    </location>
</feature>
<keyword evidence="8" id="KW-0802">TPR repeat</keyword>
<keyword evidence="7" id="KW-0677">Repeat</keyword>